<evidence type="ECO:0000256" key="1">
    <source>
        <dbReference type="ARBA" id="ARBA00004141"/>
    </source>
</evidence>
<dbReference type="InterPro" id="IPR026036">
    <property type="entry name" value="PucC"/>
</dbReference>
<dbReference type="InterPro" id="IPR020846">
    <property type="entry name" value="MFS_dom"/>
</dbReference>
<dbReference type="GO" id="GO:0016020">
    <property type="term" value="C:membrane"/>
    <property type="evidence" value="ECO:0007669"/>
    <property type="project" value="UniProtKB-SubCell"/>
</dbReference>
<evidence type="ECO:0000256" key="4">
    <source>
        <dbReference type="ARBA" id="ARBA00022989"/>
    </source>
</evidence>
<feature type="transmembrane region" description="Helical" evidence="6">
    <location>
        <begin position="177"/>
        <end position="197"/>
    </location>
</feature>
<comment type="similarity">
    <text evidence="2">Belongs to the PucC family.</text>
</comment>
<keyword evidence="3 6" id="KW-0812">Transmembrane</keyword>
<keyword evidence="4 6" id="KW-1133">Transmembrane helix</keyword>
<dbReference type="PANTHER" id="PTHR23538:SF1">
    <property type="entry name" value="44.5 KD BACTERIOCHLOROPHYLL SYNTHASE SUBUNIT"/>
    <property type="match status" value="1"/>
</dbReference>
<dbReference type="RefSeq" id="WP_158900738.1">
    <property type="nucleotide sequence ID" value="NZ_CP035733.1"/>
</dbReference>
<dbReference type="PANTHER" id="PTHR23538">
    <property type="entry name" value="44.5 KD BACTERIOCHLOROPHYLL SYNTHASE SUBUNIT"/>
    <property type="match status" value="1"/>
</dbReference>
<feature type="transmembrane region" description="Helical" evidence="6">
    <location>
        <begin position="336"/>
        <end position="358"/>
    </location>
</feature>
<evidence type="ECO:0000259" key="7">
    <source>
        <dbReference type="PROSITE" id="PS50850"/>
    </source>
</evidence>
<dbReference type="GO" id="GO:0022857">
    <property type="term" value="F:transmembrane transporter activity"/>
    <property type="evidence" value="ECO:0007669"/>
    <property type="project" value="InterPro"/>
</dbReference>
<organism evidence="8 9">
    <name type="scientific">Sphingorhabdus lacus</name>
    <dbReference type="NCBI Taxonomy" id="392610"/>
    <lineage>
        <taxon>Bacteria</taxon>
        <taxon>Pseudomonadati</taxon>
        <taxon>Pseudomonadota</taxon>
        <taxon>Alphaproteobacteria</taxon>
        <taxon>Sphingomonadales</taxon>
        <taxon>Sphingomonadaceae</taxon>
        <taxon>Sphingorhabdus</taxon>
    </lineage>
</organism>
<feature type="transmembrane region" description="Helical" evidence="6">
    <location>
        <begin position="108"/>
        <end position="136"/>
    </location>
</feature>
<evidence type="ECO:0000256" key="3">
    <source>
        <dbReference type="ARBA" id="ARBA00022692"/>
    </source>
</evidence>
<dbReference type="InterPro" id="IPR036259">
    <property type="entry name" value="MFS_trans_sf"/>
</dbReference>
<protein>
    <submittedName>
        <fullName evidence="8">MFS transporter</fullName>
    </submittedName>
</protein>
<dbReference type="AlphaFoldDB" id="A0A6I6L4E0"/>
<dbReference type="SUPFAM" id="SSF103473">
    <property type="entry name" value="MFS general substrate transporter"/>
    <property type="match status" value="1"/>
</dbReference>
<evidence type="ECO:0000256" key="6">
    <source>
        <dbReference type="SAM" id="Phobius"/>
    </source>
</evidence>
<dbReference type="EMBL" id="CP035733">
    <property type="protein sequence ID" value="QGY80980.1"/>
    <property type="molecule type" value="Genomic_DNA"/>
</dbReference>
<feature type="transmembrane region" description="Helical" evidence="6">
    <location>
        <begin position="39"/>
        <end position="60"/>
    </location>
</feature>
<feature type="transmembrane region" description="Helical" evidence="6">
    <location>
        <begin position="148"/>
        <end position="171"/>
    </location>
</feature>
<gene>
    <name evidence="8" type="ORF">EUU25_10320</name>
</gene>
<evidence type="ECO:0000256" key="5">
    <source>
        <dbReference type="ARBA" id="ARBA00023136"/>
    </source>
</evidence>
<dbReference type="Proteomes" id="UP000428803">
    <property type="component" value="Chromosome"/>
</dbReference>
<evidence type="ECO:0000313" key="9">
    <source>
        <dbReference type="Proteomes" id="UP000428803"/>
    </source>
</evidence>
<evidence type="ECO:0000256" key="2">
    <source>
        <dbReference type="ARBA" id="ARBA00008412"/>
    </source>
</evidence>
<feature type="transmembrane region" description="Helical" evidence="6">
    <location>
        <begin position="81"/>
        <end position="102"/>
    </location>
</feature>
<feature type="transmembrane region" description="Helical" evidence="6">
    <location>
        <begin position="236"/>
        <end position="254"/>
    </location>
</feature>
<accession>A0A6I6L4E0</accession>
<dbReference type="CDD" id="cd06176">
    <property type="entry name" value="MFS_BCD_PucC-like"/>
    <property type="match status" value="1"/>
</dbReference>
<dbReference type="PROSITE" id="PS50850">
    <property type="entry name" value="MFS"/>
    <property type="match status" value="1"/>
</dbReference>
<keyword evidence="9" id="KW-1185">Reference proteome</keyword>
<dbReference type="Gene3D" id="1.20.1250.20">
    <property type="entry name" value="MFS general substrate transporter like domains"/>
    <property type="match status" value="1"/>
</dbReference>
<sequence length="441" mass="45523">MTPYAAGTGIGWFGVVRLGTVQAAIGAMVMLATSLLNRVMVVEFAIAAAVPAGLVAWHYAVQLSRPLWGHKSDRSEKRSSWIMAGMGILALGTLIAVDATIMMAGAGIFAIILAFLGFSLIGLGVGMAGTALLALLASRVAVERKPAAAAISWTMMVAGIVVAAGVSGSFLDPFSEARLAIVTSMVVLVAFCVAMLAQRGLERNSLPVKQGKNSETKANFTEVLKDISQDQQARRFTYFVFISMLAYSMQDLILEPFAGFIFGMTPGESTQLAGVQHSGILLGMLVAGLGGSLYAKYFGRNEKLWIIIGCLSSAVMLGALSIAAAVGPAWPLKANVFGLGVANGIFAVAAVGAMLGLASDGSSSGEGARMGVWGAAQAIAFGAGGLLGAIIVDLLRGTMADDSNAFQIVFVVEGAMFILAALVATGTSMARRELNGKAVQI</sequence>
<feature type="transmembrane region" description="Helical" evidence="6">
    <location>
        <begin position="404"/>
        <end position="424"/>
    </location>
</feature>
<feature type="transmembrane region" description="Helical" evidence="6">
    <location>
        <begin position="274"/>
        <end position="295"/>
    </location>
</feature>
<keyword evidence="5 6" id="KW-0472">Membrane</keyword>
<dbReference type="InterPro" id="IPR004896">
    <property type="entry name" value="PucC-rel"/>
</dbReference>
<dbReference type="PIRSF" id="PIRSF016565">
    <property type="entry name" value="PucC"/>
    <property type="match status" value="1"/>
</dbReference>
<proteinExistence type="inferred from homology"/>
<comment type="subcellular location">
    <subcellularLocation>
        <location evidence="1">Membrane</location>
        <topology evidence="1">Multi-pass membrane protein</topology>
    </subcellularLocation>
</comment>
<feature type="transmembrane region" description="Helical" evidence="6">
    <location>
        <begin position="370"/>
        <end position="392"/>
    </location>
</feature>
<dbReference type="KEGG" id="slaa:EUU25_10320"/>
<reference evidence="9" key="1">
    <citation type="submission" date="2019-01" db="EMBL/GenBank/DDBJ databases">
        <title>Sphingorhabdus lacus sp.nov., isolated from an oligotrophic freshwater lake.</title>
        <authorList>
            <person name="Park M."/>
        </authorList>
    </citation>
    <scope>NUCLEOTIDE SEQUENCE [LARGE SCALE GENOMIC DNA]</scope>
    <source>
        <strain evidence="9">IMCC1753</strain>
    </source>
</reference>
<evidence type="ECO:0000313" key="8">
    <source>
        <dbReference type="EMBL" id="QGY80980.1"/>
    </source>
</evidence>
<dbReference type="Pfam" id="PF03209">
    <property type="entry name" value="PUCC"/>
    <property type="match status" value="1"/>
</dbReference>
<dbReference type="OrthoDB" id="5800821at2"/>
<name>A0A6I6L4E0_9SPHN</name>
<feature type="transmembrane region" description="Helical" evidence="6">
    <location>
        <begin position="304"/>
        <end position="330"/>
    </location>
</feature>
<feature type="domain" description="Major facilitator superfamily (MFS) profile" evidence="7">
    <location>
        <begin position="12"/>
        <end position="432"/>
    </location>
</feature>